<keyword evidence="2" id="KW-0808">Transferase</keyword>
<protein>
    <submittedName>
        <fullName evidence="2">Class I SAM-dependent methyltransferase</fullName>
    </submittedName>
</protein>
<dbReference type="InterPro" id="IPR029063">
    <property type="entry name" value="SAM-dependent_MTases_sf"/>
</dbReference>
<keyword evidence="2" id="KW-0489">Methyltransferase</keyword>
<dbReference type="GO" id="GO:0032259">
    <property type="term" value="P:methylation"/>
    <property type="evidence" value="ECO:0007669"/>
    <property type="project" value="UniProtKB-KW"/>
</dbReference>
<dbReference type="CDD" id="cd02440">
    <property type="entry name" value="AdoMet_MTases"/>
    <property type="match status" value="1"/>
</dbReference>
<evidence type="ECO:0000259" key="1">
    <source>
        <dbReference type="Pfam" id="PF08241"/>
    </source>
</evidence>
<evidence type="ECO:0000313" key="2">
    <source>
        <dbReference type="EMBL" id="MDA0164742.1"/>
    </source>
</evidence>
<dbReference type="SUPFAM" id="SSF53335">
    <property type="entry name" value="S-adenosyl-L-methionine-dependent methyltransferases"/>
    <property type="match status" value="1"/>
</dbReference>
<gene>
    <name evidence="2" type="ORF">OM076_31025</name>
</gene>
<dbReference type="InterPro" id="IPR013216">
    <property type="entry name" value="Methyltransf_11"/>
</dbReference>
<name>A0A9X3MY85_9ACTN</name>
<dbReference type="InterPro" id="IPR050508">
    <property type="entry name" value="Methyltransf_Superfamily"/>
</dbReference>
<dbReference type="PANTHER" id="PTHR42912">
    <property type="entry name" value="METHYLTRANSFERASE"/>
    <property type="match status" value="1"/>
</dbReference>
<comment type="caution">
    <text evidence="2">The sequence shown here is derived from an EMBL/GenBank/DDBJ whole genome shotgun (WGS) entry which is preliminary data.</text>
</comment>
<accession>A0A9X3MY85</accession>
<dbReference type="RefSeq" id="WP_270043992.1">
    <property type="nucleotide sequence ID" value="NZ_JAPDOD010000037.1"/>
</dbReference>
<dbReference type="Proteomes" id="UP001149140">
    <property type="component" value="Unassembled WGS sequence"/>
</dbReference>
<dbReference type="Pfam" id="PF08241">
    <property type="entry name" value="Methyltransf_11"/>
    <property type="match status" value="1"/>
</dbReference>
<sequence length="270" mass="29253">MRGPLARAVLAGLRATHLIGPGFRAFERWQAWRSNRGRGAATQGPDGLPLPPQRLVVLVAGPVTPEAFLAKGRVGADTVRAALSRRGVDIEGVSDILDFGVGCGRVARHWKDLDGPAVHGCDINPELVRWTGANLPFVSARVSPLAPPLPHADAAFDVVYAFSVFTHLPEDLQHAWAREMGRVLRPGGHLIISTHGTAYLDRLSPEEHAQFDAGRLVVHFEEVAGSNLCSTFHPTPFLERQFASAFTLVESVDEGAPSNGRQDLHVLQRN</sequence>
<organism evidence="2 3">
    <name type="scientific">Solirubrobacter ginsenosidimutans</name>
    <dbReference type="NCBI Taxonomy" id="490573"/>
    <lineage>
        <taxon>Bacteria</taxon>
        <taxon>Bacillati</taxon>
        <taxon>Actinomycetota</taxon>
        <taxon>Thermoleophilia</taxon>
        <taxon>Solirubrobacterales</taxon>
        <taxon>Solirubrobacteraceae</taxon>
        <taxon>Solirubrobacter</taxon>
    </lineage>
</organism>
<evidence type="ECO:0000313" key="3">
    <source>
        <dbReference type="Proteomes" id="UP001149140"/>
    </source>
</evidence>
<dbReference type="GO" id="GO:0008757">
    <property type="term" value="F:S-adenosylmethionine-dependent methyltransferase activity"/>
    <property type="evidence" value="ECO:0007669"/>
    <property type="project" value="InterPro"/>
</dbReference>
<dbReference type="AlphaFoldDB" id="A0A9X3MY85"/>
<feature type="domain" description="Methyltransferase type 11" evidence="1">
    <location>
        <begin position="97"/>
        <end position="192"/>
    </location>
</feature>
<dbReference type="PANTHER" id="PTHR42912:SF99">
    <property type="entry name" value="METHYLTRANSFERASE TYPE 12 DOMAIN-CONTAINING PROTEIN"/>
    <property type="match status" value="1"/>
</dbReference>
<keyword evidence="3" id="KW-1185">Reference proteome</keyword>
<dbReference type="Gene3D" id="3.40.50.150">
    <property type="entry name" value="Vaccinia Virus protein VP39"/>
    <property type="match status" value="1"/>
</dbReference>
<proteinExistence type="predicted"/>
<reference evidence="2" key="1">
    <citation type="submission" date="2022-10" db="EMBL/GenBank/DDBJ databases">
        <title>The WGS of Solirubrobacter ginsenosidimutans DSM 21036.</title>
        <authorList>
            <person name="Jiang Z."/>
        </authorList>
    </citation>
    <scope>NUCLEOTIDE SEQUENCE</scope>
    <source>
        <strain evidence="2">DSM 21036</strain>
    </source>
</reference>
<dbReference type="EMBL" id="JAPDOD010000037">
    <property type="protein sequence ID" value="MDA0164742.1"/>
    <property type="molecule type" value="Genomic_DNA"/>
</dbReference>